<evidence type="ECO:0000256" key="1">
    <source>
        <dbReference type="SAM" id="MobiDB-lite"/>
    </source>
</evidence>
<protein>
    <submittedName>
        <fullName evidence="2">Uncharacterized protein</fullName>
    </submittedName>
</protein>
<dbReference type="EMBL" id="BRXW01000235">
    <property type="protein sequence ID" value="GMI15621.1"/>
    <property type="molecule type" value="Genomic_DNA"/>
</dbReference>
<reference evidence="3" key="1">
    <citation type="journal article" date="2023" name="Commun. Biol.">
        <title>Genome analysis of Parmales, the sister group of diatoms, reveals the evolutionary specialization of diatoms from phago-mixotrophs to photoautotrophs.</title>
        <authorList>
            <person name="Ban H."/>
            <person name="Sato S."/>
            <person name="Yoshikawa S."/>
            <person name="Yamada K."/>
            <person name="Nakamura Y."/>
            <person name="Ichinomiya M."/>
            <person name="Sato N."/>
            <person name="Blanc-Mathieu R."/>
            <person name="Endo H."/>
            <person name="Kuwata A."/>
            <person name="Ogata H."/>
        </authorList>
    </citation>
    <scope>NUCLEOTIDE SEQUENCE [LARGE SCALE GENOMIC DNA]</scope>
    <source>
        <strain evidence="3">NIES 3700</strain>
    </source>
</reference>
<dbReference type="AlphaFoldDB" id="A0A9W7KYB2"/>
<proteinExistence type="predicted"/>
<sequence>MNKASQGKFIKRIAKIYVWKGAGGEEVDKALEKLFGRSGADLEEGADGRPSFIRGKKSNRKKSGKINPEVRVEPV</sequence>
<feature type="compositionally biased region" description="Basic residues" evidence="1">
    <location>
        <begin position="54"/>
        <end position="64"/>
    </location>
</feature>
<evidence type="ECO:0000313" key="2">
    <source>
        <dbReference type="EMBL" id="GMI15621.1"/>
    </source>
</evidence>
<accession>A0A9W7KYB2</accession>
<organism evidence="2 3">
    <name type="scientific">Triparma laevis f. longispina</name>
    <dbReference type="NCBI Taxonomy" id="1714387"/>
    <lineage>
        <taxon>Eukaryota</taxon>
        <taxon>Sar</taxon>
        <taxon>Stramenopiles</taxon>
        <taxon>Ochrophyta</taxon>
        <taxon>Bolidophyceae</taxon>
        <taxon>Parmales</taxon>
        <taxon>Triparmaceae</taxon>
        <taxon>Triparma</taxon>
    </lineage>
</organism>
<comment type="caution">
    <text evidence="2">The sequence shown here is derived from an EMBL/GenBank/DDBJ whole genome shotgun (WGS) entry which is preliminary data.</text>
</comment>
<evidence type="ECO:0000313" key="3">
    <source>
        <dbReference type="Proteomes" id="UP001165122"/>
    </source>
</evidence>
<gene>
    <name evidence="2" type="ORF">TrLO_g15175</name>
</gene>
<keyword evidence="3" id="KW-1185">Reference proteome</keyword>
<feature type="region of interest" description="Disordered" evidence="1">
    <location>
        <begin position="43"/>
        <end position="75"/>
    </location>
</feature>
<dbReference type="Proteomes" id="UP001165122">
    <property type="component" value="Unassembled WGS sequence"/>
</dbReference>
<name>A0A9W7KYB2_9STRA</name>